<evidence type="ECO:0000256" key="1">
    <source>
        <dbReference type="SAM" id="MobiDB-lite"/>
    </source>
</evidence>
<evidence type="ECO:0000313" key="3">
    <source>
        <dbReference type="Proteomes" id="UP001303160"/>
    </source>
</evidence>
<evidence type="ECO:0000313" key="2">
    <source>
        <dbReference type="EMBL" id="KAK4204613.1"/>
    </source>
</evidence>
<dbReference type="PANTHER" id="PTHR35896">
    <property type="entry name" value="IG-LIKE DOMAIN-CONTAINING PROTEIN"/>
    <property type="match status" value="1"/>
</dbReference>
<dbReference type="PANTHER" id="PTHR35896:SF3">
    <property type="entry name" value="MAJOR FACILITATOR SUPERFAMILY TRANSPORTER"/>
    <property type="match status" value="1"/>
</dbReference>
<sequence length="275" mass="31288">MAFSSHNPFPPARLKVPDTDTLELDDDQRSVDEEGNDDHQSVSTREKSFCSPSAVRITILTFAIWGLVSLLSQVSQALRPIPKPQGCLQQHPSALEPRPDVYHPETLRPGLNLCDCGSNIKEALSLGCVYDTLATAWMPPYCRDPELTAEFDLSGSNPDGSWPYYADKEGKVPLSVSEVAALGGTHKTFWAPRRWHIVHCLFYWQKYWRMRQTGAVMEDRYDRLTHVRHCIRLILNPEPDHFFLIEVPVTMNSSIFARRTNVGENGKHHDHHPVY</sequence>
<reference evidence="2" key="2">
    <citation type="submission" date="2023-05" db="EMBL/GenBank/DDBJ databases">
        <authorList>
            <consortium name="Lawrence Berkeley National Laboratory"/>
            <person name="Steindorff A."/>
            <person name="Hensen N."/>
            <person name="Bonometti L."/>
            <person name="Westerberg I."/>
            <person name="Brannstrom I.O."/>
            <person name="Guillou S."/>
            <person name="Cros-Aarteil S."/>
            <person name="Calhoun S."/>
            <person name="Haridas S."/>
            <person name="Kuo A."/>
            <person name="Mondo S."/>
            <person name="Pangilinan J."/>
            <person name="Riley R."/>
            <person name="Labutti K."/>
            <person name="Andreopoulos B."/>
            <person name="Lipzen A."/>
            <person name="Chen C."/>
            <person name="Yanf M."/>
            <person name="Daum C."/>
            <person name="Ng V."/>
            <person name="Clum A."/>
            <person name="Ohm R."/>
            <person name="Martin F."/>
            <person name="Silar P."/>
            <person name="Natvig D."/>
            <person name="Lalanne C."/>
            <person name="Gautier V."/>
            <person name="Ament-Velasquez S.L."/>
            <person name="Kruys A."/>
            <person name="Hutchinson M.I."/>
            <person name="Powell A.J."/>
            <person name="Barry K."/>
            <person name="Miller A.N."/>
            <person name="Grigoriev I.V."/>
            <person name="Debuchy R."/>
            <person name="Gladieux P."/>
            <person name="Thoren M.H."/>
            <person name="Johannesson H."/>
        </authorList>
    </citation>
    <scope>NUCLEOTIDE SEQUENCE</scope>
    <source>
        <strain evidence="2">CBS 315.58</strain>
    </source>
</reference>
<proteinExistence type="predicted"/>
<keyword evidence="3" id="KW-1185">Reference proteome</keyword>
<comment type="caution">
    <text evidence="2">The sequence shown here is derived from an EMBL/GenBank/DDBJ whole genome shotgun (WGS) entry which is preliminary data.</text>
</comment>
<name>A0AAN6XQC1_9PEZI</name>
<accession>A0AAN6XQC1</accession>
<dbReference type="AlphaFoldDB" id="A0AAN6XQC1"/>
<feature type="region of interest" description="Disordered" evidence="1">
    <location>
        <begin position="1"/>
        <end position="21"/>
    </location>
</feature>
<dbReference type="InterPro" id="IPR053008">
    <property type="entry name" value="Phomopsin_biosynth_assoc"/>
</dbReference>
<organism evidence="2 3">
    <name type="scientific">Triangularia verruculosa</name>
    <dbReference type="NCBI Taxonomy" id="2587418"/>
    <lineage>
        <taxon>Eukaryota</taxon>
        <taxon>Fungi</taxon>
        <taxon>Dikarya</taxon>
        <taxon>Ascomycota</taxon>
        <taxon>Pezizomycotina</taxon>
        <taxon>Sordariomycetes</taxon>
        <taxon>Sordariomycetidae</taxon>
        <taxon>Sordariales</taxon>
        <taxon>Podosporaceae</taxon>
        <taxon>Triangularia</taxon>
    </lineage>
</organism>
<protein>
    <submittedName>
        <fullName evidence="2">Uncharacterized protein</fullName>
    </submittedName>
</protein>
<dbReference type="EMBL" id="MU863881">
    <property type="protein sequence ID" value="KAK4204613.1"/>
    <property type="molecule type" value="Genomic_DNA"/>
</dbReference>
<reference evidence="2" key="1">
    <citation type="journal article" date="2023" name="Mol. Phylogenet. Evol.">
        <title>Genome-scale phylogeny and comparative genomics of the fungal order Sordariales.</title>
        <authorList>
            <person name="Hensen N."/>
            <person name="Bonometti L."/>
            <person name="Westerberg I."/>
            <person name="Brannstrom I.O."/>
            <person name="Guillou S."/>
            <person name="Cros-Aarteil S."/>
            <person name="Calhoun S."/>
            <person name="Haridas S."/>
            <person name="Kuo A."/>
            <person name="Mondo S."/>
            <person name="Pangilinan J."/>
            <person name="Riley R."/>
            <person name="LaButti K."/>
            <person name="Andreopoulos B."/>
            <person name="Lipzen A."/>
            <person name="Chen C."/>
            <person name="Yan M."/>
            <person name="Daum C."/>
            <person name="Ng V."/>
            <person name="Clum A."/>
            <person name="Steindorff A."/>
            <person name="Ohm R.A."/>
            <person name="Martin F."/>
            <person name="Silar P."/>
            <person name="Natvig D.O."/>
            <person name="Lalanne C."/>
            <person name="Gautier V."/>
            <person name="Ament-Velasquez S.L."/>
            <person name="Kruys A."/>
            <person name="Hutchinson M.I."/>
            <person name="Powell A.J."/>
            <person name="Barry K."/>
            <person name="Miller A.N."/>
            <person name="Grigoriev I.V."/>
            <person name="Debuchy R."/>
            <person name="Gladieux P."/>
            <person name="Hiltunen Thoren M."/>
            <person name="Johannesson H."/>
        </authorList>
    </citation>
    <scope>NUCLEOTIDE SEQUENCE</scope>
    <source>
        <strain evidence="2">CBS 315.58</strain>
    </source>
</reference>
<gene>
    <name evidence="2" type="ORF">QBC40DRAFT_331022</name>
</gene>
<dbReference type="Proteomes" id="UP001303160">
    <property type="component" value="Unassembled WGS sequence"/>
</dbReference>